<evidence type="ECO:0000313" key="2">
    <source>
        <dbReference type="WBParaSite" id="RSKR_0000751300.1"/>
    </source>
</evidence>
<name>A0AC35U5W0_9BILA</name>
<dbReference type="WBParaSite" id="RSKR_0000751300.1">
    <property type="protein sequence ID" value="RSKR_0000751300.1"/>
    <property type="gene ID" value="RSKR_0000751300"/>
</dbReference>
<proteinExistence type="predicted"/>
<organism evidence="1 2">
    <name type="scientific">Rhabditophanes sp. KR3021</name>
    <dbReference type="NCBI Taxonomy" id="114890"/>
    <lineage>
        <taxon>Eukaryota</taxon>
        <taxon>Metazoa</taxon>
        <taxon>Ecdysozoa</taxon>
        <taxon>Nematoda</taxon>
        <taxon>Chromadorea</taxon>
        <taxon>Rhabditida</taxon>
        <taxon>Tylenchina</taxon>
        <taxon>Panagrolaimomorpha</taxon>
        <taxon>Strongyloidoidea</taxon>
        <taxon>Alloionematidae</taxon>
        <taxon>Rhabditophanes</taxon>
    </lineage>
</organism>
<dbReference type="Proteomes" id="UP000095286">
    <property type="component" value="Unplaced"/>
</dbReference>
<evidence type="ECO:0000313" key="1">
    <source>
        <dbReference type="Proteomes" id="UP000095286"/>
    </source>
</evidence>
<accession>A0AC35U5W0</accession>
<sequence>MSQHIEASLGGNTLKNALLSIDQNTTPPTTSLSILDNINCHHYSEQHPDMTNIPPIMIVFLVFYVHIFLFGIIGNATIAYMTLKHKVLQSVQNIFILNLVISDIIVCIFSLPLTPITNIVKQWHFGTPMCHLLPMIQAVSVYVSSFSLSAIAIDRYILVVRPHSRPISVQGARYIATILWTVSIFVSLPYAYFMKIERYAGVCGEFCNEGWGSIEIKATYSVIVLTAQFIIPFATMAFCYTCIFTKLRARTNVKLRKLTERSLLLEQVSQKTTTISTVVMDPASSSTETNNTLKIDNNGSINVLKESDSRQIIQVIQQQRRTTSILATMVLIFVITLLPQNVYTLLLDYDESFFYSKEHTVNHSYLVALIAHSIAMLMNVANPILYAWLNPNFKNIFIASLKRNNRNNRKFKNNNNSTPQNCTVKIDNLATDGCQV</sequence>
<protein>
    <submittedName>
        <fullName evidence="2">G_PROTEIN_RECEP_F1_2 domain-containing protein</fullName>
    </submittedName>
</protein>
<reference evidence="2" key="1">
    <citation type="submission" date="2016-11" db="UniProtKB">
        <authorList>
            <consortium name="WormBaseParasite"/>
        </authorList>
    </citation>
    <scope>IDENTIFICATION</scope>
    <source>
        <strain evidence="2">KR3021</strain>
    </source>
</reference>